<dbReference type="SMART" id="SM00968">
    <property type="entry name" value="SMC_hinge"/>
    <property type="match status" value="1"/>
</dbReference>
<evidence type="ECO:0000256" key="10">
    <source>
        <dbReference type="ARBA" id="ARBA00023306"/>
    </source>
</evidence>
<dbReference type="SUPFAM" id="SSF75553">
    <property type="entry name" value="Smc hinge domain"/>
    <property type="match status" value="1"/>
</dbReference>
<evidence type="ECO:0000256" key="11">
    <source>
        <dbReference type="PIRNR" id="PIRNR005719"/>
    </source>
</evidence>
<dbReference type="InterPro" id="IPR027120">
    <property type="entry name" value="Smc2_ABC"/>
</dbReference>
<evidence type="ECO:0000313" key="15">
    <source>
        <dbReference type="EMBL" id="KAG0664222.1"/>
    </source>
</evidence>
<dbReference type="Pfam" id="PF06470">
    <property type="entry name" value="SMC_hinge"/>
    <property type="match status" value="1"/>
</dbReference>
<dbReference type="OrthoDB" id="10255539at2759"/>
<dbReference type="Proteomes" id="UP000777482">
    <property type="component" value="Unassembled WGS sequence"/>
</dbReference>
<keyword evidence="8" id="KW-0226">DNA condensation</keyword>
<feature type="region of interest" description="Disordered" evidence="13">
    <location>
        <begin position="1167"/>
        <end position="1195"/>
    </location>
</feature>
<proteinExistence type="inferred from homology"/>
<evidence type="ECO:0000256" key="9">
    <source>
        <dbReference type="ARBA" id="ARBA00023242"/>
    </source>
</evidence>
<reference evidence="15 16" key="1">
    <citation type="submission" date="2020-11" db="EMBL/GenBank/DDBJ databases">
        <title>Kefir isolates.</title>
        <authorList>
            <person name="Marcisauskas S."/>
            <person name="Kim Y."/>
            <person name="Blasche S."/>
        </authorList>
    </citation>
    <scope>NUCLEOTIDE SEQUENCE [LARGE SCALE GENOMIC DNA]</scope>
    <source>
        <strain evidence="15 16">KR</strain>
    </source>
</reference>
<dbReference type="GO" id="GO:0051301">
    <property type="term" value="P:cell division"/>
    <property type="evidence" value="ECO:0007669"/>
    <property type="project" value="UniProtKB-KW"/>
</dbReference>
<dbReference type="InterPro" id="IPR024704">
    <property type="entry name" value="SMC"/>
</dbReference>
<evidence type="ECO:0000256" key="7">
    <source>
        <dbReference type="ARBA" id="ARBA00023054"/>
    </source>
</evidence>
<dbReference type="InterPro" id="IPR010935">
    <property type="entry name" value="SMC_hinge"/>
</dbReference>
<dbReference type="Gene3D" id="3.40.50.300">
    <property type="entry name" value="P-loop containing nucleotide triphosphate hydrolases"/>
    <property type="match status" value="2"/>
</dbReference>
<dbReference type="FunFam" id="3.40.50.300:FF:000278">
    <property type="entry name" value="Structural maintenance of chromosomes 2"/>
    <property type="match status" value="1"/>
</dbReference>
<comment type="subcellular location">
    <subcellularLocation>
        <location evidence="1 11">Nucleus</location>
    </subcellularLocation>
</comment>
<feature type="region of interest" description="Disordered" evidence="13">
    <location>
        <begin position="338"/>
        <end position="361"/>
    </location>
</feature>
<keyword evidence="3" id="KW-0132">Cell division</keyword>
<dbReference type="Gene3D" id="3.30.70.1620">
    <property type="match status" value="1"/>
</dbReference>
<evidence type="ECO:0000256" key="3">
    <source>
        <dbReference type="ARBA" id="ARBA00022618"/>
    </source>
</evidence>
<dbReference type="PIRSF" id="PIRSF005719">
    <property type="entry name" value="SMC"/>
    <property type="match status" value="1"/>
</dbReference>
<feature type="coiled-coil region" evidence="12">
    <location>
        <begin position="740"/>
        <end position="932"/>
    </location>
</feature>
<dbReference type="Pfam" id="PF02463">
    <property type="entry name" value="SMC_N"/>
    <property type="match status" value="1"/>
</dbReference>
<dbReference type="Gene3D" id="1.20.1060.20">
    <property type="match status" value="1"/>
</dbReference>
<evidence type="ECO:0000256" key="1">
    <source>
        <dbReference type="ARBA" id="ARBA00004123"/>
    </source>
</evidence>
<accession>A0A9P6W530</accession>
<feature type="compositionally biased region" description="Basic and acidic residues" evidence="13">
    <location>
        <begin position="466"/>
        <end position="487"/>
    </location>
</feature>
<dbReference type="PANTHER" id="PTHR43977">
    <property type="entry name" value="STRUCTURAL MAINTENANCE OF CHROMOSOMES PROTEIN 3"/>
    <property type="match status" value="1"/>
</dbReference>
<evidence type="ECO:0000256" key="12">
    <source>
        <dbReference type="SAM" id="Coils"/>
    </source>
</evidence>
<dbReference type="EMBL" id="PUHQ01000015">
    <property type="protein sequence ID" value="KAG0664222.1"/>
    <property type="molecule type" value="Genomic_DNA"/>
</dbReference>
<dbReference type="InterPro" id="IPR036277">
    <property type="entry name" value="SMC_hinge_sf"/>
</dbReference>
<evidence type="ECO:0000256" key="6">
    <source>
        <dbReference type="ARBA" id="ARBA00022840"/>
    </source>
</evidence>
<evidence type="ECO:0000256" key="4">
    <source>
        <dbReference type="ARBA" id="ARBA00022741"/>
    </source>
</evidence>
<keyword evidence="16" id="KW-1185">Reference proteome</keyword>
<feature type="compositionally biased region" description="Basic and acidic residues" evidence="13">
    <location>
        <begin position="338"/>
        <end position="353"/>
    </location>
</feature>
<sequence length="1195" mass="134064">MRITELILDGFKSYPVRTSIAGWDPSFNAITGLNGSGKSNILDSICFVLGITNLSTVRAANLLDLIYKRGQAGVTRASVTIVFDNSDKSQSPVGFEKMAEISVTRQISVNGQSKYLICGHRSTQQAVQNLFQSVQLNINNPNFLIMQGKITKVLNMRPVEILSMIEEAAGTSMFEEKKDKAVKTMSKKEKKLEEIQSLLKEEIVPKLDRLREEKRVFLEFQKTSSELERLGKLVIAWDWLQDHKRVEKAKAAIREGEGRKKEAGEAKKRMEGEIKKMEQSMTEIEKQRDRELAKGGKVQGLEKQLNALDMEIAKLKTQAQGKEREIAEEEARIAELQKAQKDLTSQRKSRETTSSKNADNFAKRRAELEALTSSLSQSEDLLQTIEYGKGLSKDAKSSGYDGQLAAAKELAGTLETEAQLGGHRIESLRKELKEKEPKAKKAAAESAGLIGNVDKARKEKEDLEARLRESGYDEAEEARLEGEREQRMQTLEQLRQRRDHKRREIARTDFRADDPHPGFDRSAVFGTIASLIELPTASEPAATALEIAAGGSLYNVAVRDDSIVAAFVKAKTIKTKTTLLPVATLQAYVADKNRVAAARKHGAELALNLIRYDQRAARALEFVYGNVLIAPNKAIAKRCTDDPAVRMRCVTYDGDVYDTSPELRGGNAPNDRVLIKVQELRKLERDLAATRDALVQIDQQLERSKGAVDLKKALDTKTHALNLLEKSMQNSNATRVIGEVEKLKATVVELQARVEDAKSKHKQATADVKRIEREMAELQNDKGSKVKQIKADIVKKKAEASKLEEVVDNLRNEVLTDELELEQMQKDIAAAGVDLAEARNQVEKLRQSVQEGHGVIEQRQHELQQIQRQIDEETKKLKGFNDELDSLKEAINGRRSDIVESELEIAQIDKDVEKAKREAKEAADKVAKRESEFEWIADECQTFGKENSPYNFTGIDMRNAKDKCRQLEENHRAMKRKVNPKVLSMIDSVEKKERDLLAMYKQVVKDKTKIEETVAVLDEHKKDTLEKTWEKVNSEFGNIFAELLPGNFCKLQPLEGKEITQGLEVKVRLGSVWKASLTELSGGQRSLIALSLIMSLLRFKPAPMYILDEVDAALDMSHTENIGRLFRTRFKGSQFIVVSLKDGLFSNANVLFRARFRDGTSVVERTSQRSASGLYDKENANPRGGRPSGEGRVGK</sequence>
<comment type="similarity">
    <text evidence="2">Belongs to the SMC family. SMC2 subfamily.</text>
</comment>
<dbReference type="AlphaFoldDB" id="A0A9P6W530"/>
<evidence type="ECO:0000259" key="14">
    <source>
        <dbReference type="SMART" id="SM00968"/>
    </source>
</evidence>
<dbReference type="GO" id="GO:0005524">
    <property type="term" value="F:ATP binding"/>
    <property type="evidence" value="ECO:0007669"/>
    <property type="project" value="UniProtKB-KW"/>
</dbReference>
<feature type="domain" description="SMC hinge" evidence="14">
    <location>
        <begin position="522"/>
        <end position="640"/>
    </location>
</feature>
<evidence type="ECO:0000256" key="8">
    <source>
        <dbReference type="ARBA" id="ARBA00023067"/>
    </source>
</evidence>
<dbReference type="GO" id="GO:0007076">
    <property type="term" value="P:mitotic chromosome condensation"/>
    <property type="evidence" value="ECO:0007669"/>
    <property type="project" value="UniProtKB-ARBA"/>
</dbReference>
<gene>
    <name evidence="15" type="primary">SMC2</name>
    <name evidence="15" type="ORF">C6P46_001686</name>
</gene>
<dbReference type="CDD" id="cd03273">
    <property type="entry name" value="ABC_SMC2_euk"/>
    <property type="match status" value="1"/>
</dbReference>
<dbReference type="GO" id="GO:0016887">
    <property type="term" value="F:ATP hydrolysis activity"/>
    <property type="evidence" value="ECO:0007669"/>
    <property type="project" value="InterPro"/>
</dbReference>
<dbReference type="InterPro" id="IPR027417">
    <property type="entry name" value="P-loop_NTPase"/>
</dbReference>
<evidence type="ECO:0000256" key="2">
    <source>
        <dbReference type="ARBA" id="ARBA00005231"/>
    </source>
</evidence>
<name>A0A9P6W530_RHOMI</name>
<dbReference type="GO" id="GO:0005694">
    <property type="term" value="C:chromosome"/>
    <property type="evidence" value="ECO:0007669"/>
    <property type="project" value="InterPro"/>
</dbReference>
<keyword evidence="6" id="KW-0067">ATP-binding</keyword>
<protein>
    <recommendedName>
        <fullName evidence="11">Structural maintenance of chromosomes protein</fullName>
    </recommendedName>
</protein>
<keyword evidence="10" id="KW-0131">Cell cycle</keyword>
<dbReference type="FunFam" id="3.40.50.300:FF:000385">
    <property type="entry name" value="Structural maintenance of chromosomes 2"/>
    <property type="match status" value="1"/>
</dbReference>
<evidence type="ECO:0000313" key="16">
    <source>
        <dbReference type="Proteomes" id="UP000777482"/>
    </source>
</evidence>
<keyword evidence="7 12" id="KW-0175">Coiled coil</keyword>
<comment type="caution">
    <text evidence="15">The sequence shown here is derived from an EMBL/GenBank/DDBJ whole genome shotgun (WGS) entry which is preliminary data.</text>
</comment>
<dbReference type="InterPro" id="IPR003395">
    <property type="entry name" value="RecF/RecN/SMC_N"/>
</dbReference>
<evidence type="ECO:0000256" key="5">
    <source>
        <dbReference type="ARBA" id="ARBA00022776"/>
    </source>
</evidence>
<keyword evidence="5" id="KW-0498">Mitosis</keyword>
<dbReference type="GO" id="GO:0005634">
    <property type="term" value="C:nucleus"/>
    <property type="evidence" value="ECO:0007669"/>
    <property type="project" value="UniProtKB-SubCell"/>
</dbReference>
<keyword evidence="4" id="KW-0547">Nucleotide-binding</keyword>
<dbReference type="SUPFAM" id="SSF52540">
    <property type="entry name" value="P-loop containing nucleoside triphosphate hydrolases"/>
    <property type="match status" value="1"/>
</dbReference>
<organism evidence="15 16">
    <name type="scientific">Rhodotorula mucilaginosa</name>
    <name type="common">Yeast</name>
    <name type="synonym">Rhodotorula rubra</name>
    <dbReference type="NCBI Taxonomy" id="5537"/>
    <lineage>
        <taxon>Eukaryota</taxon>
        <taxon>Fungi</taxon>
        <taxon>Dikarya</taxon>
        <taxon>Basidiomycota</taxon>
        <taxon>Pucciniomycotina</taxon>
        <taxon>Microbotryomycetes</taxon>
        <taxon>Sporidiobolales</taxon>
        <taxon>Sporidiobolaceae</taxon>
        <taxon>Rhodotorula</taxon>
    </lineage>
</organism>
<feature type="region of interest" description="Disordered" evidence="13">
    <location>
        <begin position="466"/>
        <end position="500"/>
    </location>
</feature>
<evidence type="ECO:0000256" key="13">
    <source>
        <dbReference type="SAM" id="MobiDB-lite"/>
    </source>
</evidence>
<keyword evidence="9 11" id="KW-0539">Nucleus</keyword>